<organism evidence="2 3">
    <name type="scientific">Plectus sambesii</name>
    <dbReference type="NCBI Taxonomy" id="2011161"/>
    <lineage>
        <taxon>Eukaryota</taxon>
        <taxon>Metazoa</taxon>
        <taxon>Ecdysozoa</taxon>
        <taxon>Nematoda</taxon>
        <taxon>Chromadorea</taxon>
        <taxon>Plectida</taxon>
        <taxon>Plectina</taxon>
        <taxon>Plectoidea</taxon>
        <taxon>Plectidae</taxon>
        <taxon>Plectus</taxon>
    </lineage>
</organism>
<evidence type="ECO:0000259" key="1">
    <source>
        <dbReference type="PROSITE" id="PS50191"/>
    </source>
</evidence>
<dbReference type="CDD" id="cd00170">
    <property type="entry name" value="SEC14"/>
    <property type="match status" value="1"/>
</dbReference>
<dbReference type="WBParaSite" id="PSAMB.scaffold445size50797.g5884.t1">
    <property type="protein sequence ID" value="PSAMB.scaffold445size50797.g5884.t1"/>
    <property type="gene ID" value="PSAMB.scaffold445size50797.g5884"/>
</dbReference>
<proteinExistence type="predicted"/>
<dbReference type="PROSITE" id="PS50191">
    <property type="entry name" value="CRAL_TRIO"/>
    <property type="match status" value="1"/>
</dbReference>
<dbReference type="InterPro" id="IPR036598">
    <property type="entry name" value="GOLD_dom_sf"/>
</dbReference>
<evidence type="ECO:0000313" key="3">
    <source>
        <dbReference type="WBParaSite" id="PSAMB.scaffold445size50797.g5884.t1"/>
    </source>
</evidence>
<dbReference type="InterPro" id="IPR001251">
    <property type="entry name" value="CRAL-TRIO_dom"/>
</dbReference>
<dbReference type="Gene3D" id="2.60.120.680">
    <property type="entry name" value="GOLD domain"/>
    <property type="match status" value="1"/>
</dbReference>
<dbReference type="Pfam" id="PF00650">
    <property type="entry name" value="CRAL_TRIO"/>
    <property type="match status" value="1"/>
</dbReference>
<dbReference type="SUPFAM" id="SSF52087">
    <property type="entry name" value="CRAL/TRIO domain"/>
    <property type="match status" value="1"/>
</dbReference>
<dbReference type="InterPro" id="IPR051064">
    <property type="entry name" value="SEC14/CRAL-TRIO_domain"/>
</dbReference>
<dbReference type="PANTHER" id="PTHR23324:SF86">
    <property type="entry name" value="CRAL-TRIO DOMAIN-CONTAINING PROTEIN"/>
    <property type="match status" value="1"/>
</dbReference>
<evidence type="ECO:0000313" key="2">
    <source>
        <dbReference type="Proteomes" id="UP000887566"/>
    </source>
</evidence>
<dbReference type="AlphaFoldDB" id="A0A914WKT1"/>
<keyword evidence="2" id="KW-1185">Reference proteome</keyword>
<reference evidence="3" key="1">
    <citation type="submission" date="2022-11" db="UniProtKB">
        <authorList>
            <consortium name="WormBaseParasite"/>
        </authorList>
    </citation>
    <scope>IDENTIFICATION</scope>
</reference>
<dbReference type="SUPFAM" id="SSF101576">
    <property type="entry name" value="Supernatant protein factor (SPF), C-terminal domain"/>
    <property type="match status" value="1"/>
</dbReference>
<name>A0A914WKT1_9BILA</name>
<feature type="domain" description="CRAL-TRIO" evidence="1">
    <location>
        <begin position="107"/>
        <end position="258"/>
    </location>
</feature>
<dbReference type="InterPro" id="IPR036865">
    <property type="entry name" value="CRAL-TRIO_dom_sf"/>
</dbReference>
<dbReference type="PANTHER" id="PTHR23324">
    <property type="entry name" value="SEC14 RELATED PROTEIN"/>
    <property type="match status" value="1"/>
</dbReference>
<protein>
    <submittedName>
        <fullName evidence="3">CRAL-TRIO domain-containing protein</fullName>
    </submittedName>
</protein>
<dbReference type="GO" id="GO:0005737">
    <property type="term" value="C:cytoplasm"/>
    <property type="evidence" value="ECO:0007669"/>
    <property type="project" value="TreeGrafter"/>
</dbReference>
<sequence>MPPQKAADFTAEELAGAQLVRARLGNDLLPELFDTDFYLARWWRSYNGDLAKIEKCLREYLTIRTLLAYDVDDMHHALTTRPMTSKVLRYFAASRLNEPVRSGDTCMFVQRMKGVDLKQLLRVVPVSHILSTYYGLQEFFSRVMLDAEKETGRPACVTLILDLEGVILSDFINPLGACTKFAKLCAKIWQEYFSENVVKMYIVNPPGILSLMWKVAKCIMDQKSQSRIEFLFKPEDLLLHLDAHAVPAAFGGTWTDTSGWAEEPEYCCNSAKTIVSIDYPKPHQVWFDNGFKCAPPMIHGTIKSKQTFVVSRTVTKPGTRLVWEFDVNGDVDFDIIRTECAGSAQQGKEEPVWPRLTLNSLKMNEQGHLVCKEPGEYRLRFTNSNSTWFVVKLEYAVGLID</sequence>
<dbReference type="Gene3D" id="3.40.525.10">
    <property type="entry name" value="CRAL-TRIO lipid binding domain"/>
    <property type="match status" value="1"/>
</dbReference>
<dbReference type="Proteomes" id="UP000887566">
    <property type="component" value="Unplaced"/>
</dbReference>
<dbReference type="SMART" id="SM00516">
    <property type="entry name" value="SEC14"/>
    <property type="match status" value="1"/>
</dbReference>
<accession>A0A914WKT1</accession>